<dbReference type="PANTHER" id="PTHR12110">
    <property type="entry name" value="HYDROXYPYRUVATE ISOMERASE"/>
    <property type="match status" value="1"/>
</dbReference>
<dbReference type="PANTHER" id="PTHR12110:SF48">
    <property type="entry name" value="BLL3656 PROTEIN"/>
    <property type="match status" value="1"/>
</dbReference>
<organism evidence="2 3">
    <name type="scientific">Yinghuangia soli</name>
    <dbReference type="NCBI Taxonomy" id="2908204"/>
    <lineage>
        <taxon>Bacteria</taxon>
        <taxon>Bacillati</taxon>
        <taxon>Actinomycetota</taxon>
        <taxon>Actinomycetes</taxon>
        <taxon>Kitasatosporales</taxon>
        <taxon>Streptomycetaceae</taxon>
        <taxon>Yinghuangia</taxon>
    </lineage>
</organism>
<gene>
    <name evidence="2" type="ORF">LZ495_28480</name>
</gene>
<dbReference type="InterPro" id="IPR050312">
    <property type="entry name" value="IolE/XylAMocC-like"/>
</dbReference>
<evidence type="ECO:0000259" key="1">
    <source>
        <dbReference type="Pfam" id="PF01261"/>
    </source>
</evidence>
<accession>A0AA41Q402</accession>
<dbReference type="Pfam" id="PF01261">
    <property type="entry name" value="AP_endonuc_2"/>
    <property type="match status" value="1"/>
</dbReference>
<dbReference type="InterPro" id="IPR036237">
    <property type="entry name" value="Xyl_isomerase-like_sf"/>
</dbReference>
<sequence length="289" mass="30524">MTEASIPVWEPVLCSATLRSAGLPETARAAAAAGFSSISVYVSEYDQARAEGWRDEDLRGLLADLGLRVAEIDGPMAWLPEHTAVTAYRLHTPERFAEVAAALGARSLTVIDVAGIAVSDAPAAAARAFSRVCDIARDAGALAHIEPFGWSGIRDLGEAYEVVERAGHDNGGILLDTWHAQRGPDRHGLPTHVPTEAVFGIQVSGAAQIPARDLRREAVTARELPSSSDSRLVSLLADLSERGCTAPWGIEVFSTVLDGQEPTTTAHAAARALGELRAAIDGASPPRNR</sequence>
<dbReference type="GO" id="GO:0016853">
    <property type="term" value="F:isomerase activity"/>
    <property type="evidence" value="ECO:0007669"/>
    <property type="project" value="UniProtKB-KW"/>
</dbReference>
<evidence type="ECO:0000313" key="2">
    <source>
        <dbReference type="EMBL" id="MCF2531130.1"/>
    </source>
</evidence>
<name>A0AA41Q402_9ACTN</name>
<keyword evidence="2" id="KW-0413">Isomerase</keyword>
<keyword evidence="3" id="KW-1185">Reference proteome</keyword>
<dbReference type="SUPFAM" id="SSF51658">
    <property type="entry name" value="Xylose isomerase-like"/>
    <property type="match status" value="1"/>
</dbReference>
<dbReference type="InterPro" id="IPR013022">
    <property type="entry name" value="Xyl_isomerase-like_TIM-brl"/>
</dbReference>
<proteinExistence type="predicted"/>
<dbReference type="RefSeq" id="WP_235055799.1">
    <property type="nucleotide sequence ID" value="NZ_JAKFHA010000021.1"/>
</dbReference>
<dbReference type="Gene3D" id="3.20.20.150">
    <property type="entry name" value="Divalent-metal-dependent TIM barrel enzymes"/>
    <property type="match status" value="1"/>
</dbReference>
<comment type="caution">
    <text evidence="2">The sequence shown here is derived from an EMBL/GenBank/DDBJ whole genome shotgun (WGS) entry which is preliminary data.</text>
</comment>
<evidence type="ECO:0000313" key="3">
    <source>
        <dbReference type="Proteomes" id="UP001165378"/>
    </source>
</evidence>
<dbReference type="AlphaFoldDB" id="A0AA41Q402"/>
<dbReference type="EMBL" id="JAKFHA010000021">
    <property type="protein sequence ID" value="MCF2531130.1"/>
    <property type="molecule type" value="Genomic_DNA"/>
</dbReference>
<dbReference type="Proteomes" id="UP001165378">
    <property type="component" value="Unassembled WGS sequence"/>
</dbReference>
<protein>
    <submittedName>
        <fullName evidence="2">Sugar phosphate isomerase/epimerase</fullName>
    </submittedName>
</protein>
<reference evidence="2" key="1">
    <citation type="submission" date="2022-01" db="EMBL/GenBank/DDBJ databases">
        <title>Genome-Based Taxonomic Classification of the Phylum Actinobacteria.</title>
        <authorList>
            <person name="Gao Y."/>
        </authorList>
    </citation>
    <scope>NUCLEOTIDE SEQUENCE</scope>
    <source>
        <strain evidence="2">KLBMP 8922</strain>
    </source>
</reference>
<feature type="domain" description="Xylose isomerase-like TIM barrel" evidence="1">
    <location>
        <begin position="28"/>
        <end position="263"/>
    </location>
</feature>